<evidence type="ECO:0000313" key="1">
    <source>
        <dbReference type="EMBL" id="RLN32686.1"/>
    </source>
</evidence>
<dbReference type="EMBL" id="MAYM02000770">
    <property type="protein sequence ID" value="RLN32686.1"/>
    <property type="molecule type" value="Genomic_DNA"/>
</dbReference>
<accession>A0A421FAP2</accession>
<reference evidence="1 2" key="1">
    <citation type="submission" date="2018-07" db="EMBL/GenBank/DDBJ databases">
        <title>Genome sequencing of oomycete isolates from Chile give support for New Zealand origin for Phytophthora kernoviae and make available the first Nothophytophthora sp. genome.</title>
        <authorList>
            <person name="Studholme D.J."/>
            <person name="Sanfuentes E."/>
            <person name="Panda P."/>
            <person name="Hill R."/>
            <person name="Sambles C."/>
            <person name="Grant M."/>
            <person name="Williams N.M."/>
            <person name="Mcdougal R.L."/>
        </authorList>
    </citation>
    <scope>NUCLEOTIDE SEQUENCE [LARGE SCALE GENOMIC DNA]</scope>
    <source>
        <strain evidence="1">Chile2</strain>
    </source>
</reference>
<protein>
    <submittedName>
        <fullName evidence="1">Uncharacterized protein</fullName>
    </submittedName>
</protein>
<comment type="caution">
    <text evidence="1">The sequence shown here is derived from an EMBL/GenBank/DDBJ whole genome shotgun (WGS) entry which is preliminary data.</text>
</comment>
<gene>
    <name evidence="1" type="ORF">BBI17_002092</name>
</gene>
<organism evidence="1 2">
    <name type="scientific">Phytophthora kernoviae</name>
    <dbReference type="NCBI Taxonomy" id="325452"/>
    <lineage>
        <taxon>Eukaryota</taxon>
        <taxon>Sar</taxon>
        <taxon>Stramenopiles</taxon>
        <taxon>Oomycota</taxon>
        <taxon>Peronosporomycetes</taxon>
        <taxon>Peronosporales</taxon>
        <taxon>Peronosporaceae</taxon>
        <taxon>Phytophthora</taxon>
    </lineage>
</organism>
<dbReference type="Proteomes" id="UP000285883">
    <property type="component" value="Unassembled WGS sequence"/>
</dbReference>
<proteinExistence type="predicted"/>
<dbReference type="AlphaFoldDB" id="A0A421FAP2"/>
<name>A0A421FAP2_9STRA</name>
<sequence length="343" mass="38474">MMSLAASPPEAGVVDLLKRLRSHICSSSRSDLRNILSVYERLLRPRTQEDASVQHHLLEIRAKLLACDEDADIVDAVNRMDQVVERCLELSEQEKQQQQSLDAVPVEETMKLLVALAGGQDGETFVLEDPMRLVAEGSTHTPFVNASKRIGDRIRMNDVELVQRSRTLFDKMPAPLEEENMLACGALTLAQLQMMMDSSVCFHLRRDISSATFQLPEKRKLKLRNASVSVTTSVLETFRKAGTILLRLELLAIYYSQDPARGGKTLQAMGDALLIYISMHRARIETISQECTEPWSGEMDEEDDNISVAKLVNKTKKVCHLLETIGSVFGCDEVTFWPLLQEG</sequence>
<evidence type="ECO:0000313" key="2">
    <source>
        <dbReference type="Proteomes" id="UP000285883"/>
    </source>
</evidence>